<evidence type="ECO:0000259" key="5">
    <source>
        <dbReference type="Pfam" id="PF20696"/>
    </source>
</evidence>
<dbReference type="InterPro" id="IPR048304">
    <property type="entry name" value="UbiD_Rift_dom"/>
</dbReference>
<dbReference type="PANTHER" id="PTHR30108">
    <property type="entry name" value="3-OCTAPRENYL-4-HYDROXYBENZOATE CARBOXY-LYASE-RELATED"/>
    <property type="match status" value="1"/>
</dbReference>
<dbReference type="InterPro" id="IPR002830">
    <property type="entry name" value="UbiD"/>
</dbReference>
<evidence type="ECO:0000259" key="3">
    <source>
        <dbReference type="Pfam" id="PF01977"/>
    </source>
</evidence>
<dbReference type="AlphaFoldDB" id="A0A075G6E8"/>
<dbReference type="InterPro" id="IPR049383">
    <property type="entry name" value="UbiD-like_N"/>
</dbReference>
<dbReference type="InterPro" id="IPR049381">
    <property type="entry name" value="UbiD-like_C"/>
</dbReference>
<feature type="domain" description="3-octaprenyl-4-hydroxybenzoate carboxy-lyase-like C-terminal" evidence="5">
    <location>
        <begin position="375"/>
        <end position="498"/>
    </location>
</feature>
<feature type="domain" description="3-octaprenyl-4-hydroxybenzoate carboxy-lyase-like N-terminal" evidence="4">
    <location>
        <begin position="37"/>
        <end position="117"/>
    </location>
</feature>
<reference evidence="6" key="1">
    <citation type="journal article" date="2014" name="Genome Biol. Evol.">
        <title>Pangenome evidence for extensive interdomain horizontal transfer affecting lineage core and shell genes in uncultured planktonic thaumarchaeota and euryarchaeota.</title>
        <authorList>
            <person name="Deschamps P."/>
            <person name="Zivanovic Y."/>
            <person name="Moreira D."/>
            <person name="Rodriguez-Valera F."/>
            <person name="Lopez-Garcia P."/>
        </authorList>
    </citation>
    <scope>NUCLEOTIDE SEQUENCE</scope>
</reference>
<organism evidence="6">
    <name type="scientific">uncultured marine group II/III euryarchaeote KM3_102_D05</name>
    <dbReference type="NCBI Taxonomy" id="1457845"/>
    <lineage>
        <taxon>Archaea</taxon>
        <taxon>Methanobacteriati</taxon>
        <taxon>Methanobacteriota</taxon>
        <taxon>environmental samples</taxon>
    </lineage>
</organism>
<dbReference type="Pfam" id="PF20695">
    <property type="entry name" value="UbiD_N"/>
    <property type="match status" value="1"/>
</dbReference>
<dbReference type="SUPFAM" id="SSF50475">
    <property type="entry name" value="FMN-binding split barrel"/>
    <property type="match status" value="1"/>
</dbReference>
<dbReference type="Pfam" id="PF01977">
    <property type="entry name" value="UbiD"/>
    <property type="match status" value="1"/>
</dbReference>
<accession>A0A075G6E8</accession>
<dbReference type="PANTHER" id="PTHR30108:SF17">
    <property type="entry name" value="FERULIC ACID DECARBOXYLASE 1"/>
    <property type="match status" value="1"/>
</dbReference>
<protein>
    <submittedName>
        <fullName evidence="6">UbiD family decarboxylase (UbiD)</fullName>
    </submittedName>
</protein>
<dbReference type="GO" id="GO:0005737">
    <property type="term" value="C:cytoplasm"/>
    <property type="evidence" value="ECO:0007669"/>
    <property type="project" value="TreeGrafter"/>
</dbReference>
<feature type="domain" description="3-octaprenyl-4-hydroxybenzoate carboxy-lyase-like Rift-related" evidence="3">
    <location>
        <begin position="149"/>
        <end position="369"/>
    </location>
</feature>
<dbReference type="SUPFAM" id="SSF143968">
    <property type="entry name" value="UbiD C-terminal domain-like"/>
    <property type="match status" value="2"/>
</dbReference>
<comment type="similarity">
    <text evidence="1">Belongs to the UbiD family.</text>
</comment>
<evidence type="ECO:0000313" key="6">
    <source>
        <dbReference type="EMBL" id="AIE98954.1"/>
    </source>
</evidence>
<evidence type="ECO:0000259" key="4">
    <source>
        <dbReference type="Pfam" id="PF20695"/>
    </source>
</evidence>
<feature type="region of interest" description="Disordered" evidence="2">
    <location>
        <begin position="223"/>
        <end position="252"/>
    </location>
</feature>
<dbReference type="EMBL" id="KF900550">
    <property type="protein sequence ID" value="AIE98954.1"/>
    <property type="molecule type" value="Genomic_DNA"/>
</dbReference>
<sequence length="729" mass="80344">MRLMNESVTPIGRRPRDFVREPRVGLVGWSNLKQFMDSLEESGELLRISRAVDLELEAGCIADRVVKMGGKAILFEQPRLADGSISKIPMVMNLFGTPERVKIALGVDDYSEIGKRLVGFMKPDVAAMAGKPWKGIPLAKQALKMAPKRVKKAACQEVVVEDPDLTKLPIPKTWPFDGGHTMTLPLVVTKDPVSGEQNLGMYRAQVYGPTECGLHWQMHKHGADHADAHAQTPHQNHTQTDNSGQVGENIEGDGGGARIPVAICLGGPPELIFSAIAPLPDNLSEQMFASFLAEQRLPIVKAKTQDLWVPAEADVVIEGYAIPGEVRTEGPFGDHFGIYSLEGDYPVLHVTAITHRENPVVPMTIVGLPPMEDGYIGEAIGEAFLPVLNFQHRDVVDMYVPLQTGFHNLAIVAAKQRYPRQARKTCLGLFGAGQLMFTKVSVAVDENHPVKDLHAFLDTVHQRVDPAQDLIVLPGFVADTLEAAAPWENVHDKLLIDATSFADADPRKNGPGLPKGTSGQVAPNWRRGEVEAPGVDVDFVAKVRGLAEVSDTLLLRPSMLVVTTKIDDRPDPRTGMMAIQDPATWAIQVEASRAQRQRVFQLMNSIWQLEGSENLRWLFITDDDVKLHASGVNRRLLWQLFVRFDVGRDLHFDAERKRVAWDATAPVPHPGREALAAAGQPISALDPMLPIRSWPAITIHDPAIVTRIQNQAGRDGYEQRTWAPNVSRW</sequence>
<evidence type="ECO:0000256" key="1">
    <source>
        <dbReference type="ARBA" id="ARBA00010021"/>
    </source>
</evidence>
<proteinExistence type="inferred from homology"/>
<dbReference type="Pfam" id="PF20696">
    <property type="entry name" value="UbiD_C"/>
    <property type="match status" value="1"/>
</dbReference>
<dbReference type="Gene3D" id="3.40.1670.10">
    <property type="entry name" value="UbiD C-terminal domain-like"/>
    <property type="match status" value="2"/>
</dbReference>
<name>A0A075G6E8_9EURY</name>
<feature type="compositionally biased region" description="Polar residues" evidence="2">
    <location>
        <begin position="232"/>
        <end position="246"/>
    </location>
</feature>
<evidence type="ECO:0000256" key="2">
    <source>
        <dbReference type="SAM" id="MobiDB-lite"/>
    </source>
</evidence>
<dbReference type="GO" id="GO:0016831">
    <property type="term" value="F:carboxy-lyase activity"/>
    <property type="evidence" value="ECO:0007669"/>
    <property type="project" value="InterPro"/>
</dbReference>
<gene>
    <name evidence="6" type="primary">ubiD</name>
</gene>